<feature type="repeat" description="TPR" evidence="3">
    <location>
        <begin position="123"/>
        <end position="156"/>
    </location>
</feature>
<evidence type="ECO:0000256" key="1">
    <source>
        <dbReference type="ARBA" id="ARBA00022737"/>
    </source>
</evidence>
<feature type="repeat" description="TPR" evidence="3">
    <location>
        <begin position="191"/>
        <end position="224"/>
    </location>
</feature>
<name>A0A517RJS2_9PLAN</name>
<dbReference type="PROSITE" id="PS50005">
    <property type="entry name" value="TPR"/>
    <property type="match status" value="6"/>
</dbReference>
<keyword evidence="4" id="KW-0472">Membrane</keyword>
<dbReference type="EMBL" id="CP036269">
    <property type="protein sequence ID" value="QDT44130.1"/>
    <property type="molecule type" value="Genomic_DNA"/>
</dbReference>
<dbReference type="KEGG" id="gaz:Pan241w_42360"/>
<dbReference type="SMART" id="SM00028">
    <property type="entry name" value="TPR"/>
    <property type="match status" value="10"/>
</dbReference>
<dbReference type="PANTHER" id="PTHR44858:SF1">
    <property type="entry name" value="UDP-N-ACETYLGLUCOSAMINE--PEPTIDE N-ACETYLGLUCOSAMINYLTRANSFERASE SPINDLY-RELATED"/>
    <property type="match status" value="1"/>
</dbReference>
<proteinExistence type="predicted"/>
<keyword evidence="5" id="KW-0449">Lipoprotein</keyword>
<dbReference type="AlphaFoldDB" id="A0A517RJS2"/>
<dbReference type="Pfam" id="PF00515">
    <property type="entry name" value="TPR_1"/>
    <property type="match status" value="1"/>
</dbReference>
<dbReference type="Pfam" id="PF13181">
    <property type="entry name" value="TPR_8"/>
    <property type="match status" value="3"/>
</dbReference>
<evidence type="ECO:0000313" key="6">
    <source>
        <dbReference type="Proteomes" id="UP000317171"/>
    </source>
</evidence>
<protein>
    <submittedName>
        <fullName evidence="5">Lipoprotein NlpI</fullName>
    </submittedName>
</protein>
<organism evidence="5 6">
    <name type="scientific">Gimesia alba</name>
    <dbReference type="NCBI Taxonomy" id="2527973"/>
    <lineage>
        <taxon>Bacteria</taxon>
        <taxon>Pseudomonadati</taxon>
        <taxon>Planctomycetota</taxon>
        <taxon>Planctomycetia</taxon>
        <taxon>Planctomycetales</taxon>
        <taxon>Planctomycetaceae</taxon>
        <taxon>Gimesia</taxon>
    </lineage>
</organism>
<keyword evidence="6" id="KW-1185">Reference proteome</keyword>
<accession>A0A517RJS2</accession>
<keyword evidence="4" id="KW-1133">Transmembrane helix</keyword>
<evidence type="ECO:0000256" key="4">
    <source>
        <dbReference type="SAM" id="Phobius"/>
    </source>
</evidence>
<keyword evidence="2 3" id="KW-0802">TPR repeat</keyword>
<dbReference type="InterPro" id="IPR019734">
    <property type="entry name" value="TPR_rpt"/>
</dbReference>
<dbReference type="PANTHER" id="PTHR44858">
    <property type="entry name" value="TETRATRICOPEPTIDE REPEAT PROTEIN 6"/>
    <property type="match status" value="1"/>
</dbReference>
<feature type="repeat" description="TPR" evidence="3">
    <location>
        <begin position="225"/>
        <end position="258"/>
    </location>
</feature>
<keyword evidence="1" id="KW-0677">Repeat</keyword>
<dbReference type="GO" id="GO:0009279">
    <property type="term" value="C:cell outer membrane"/>
    <property type="evidence" value="ECO:0007669"/>
    <property type="project" value="TreeGrafter"/>
</dbReference>
<dbReference type="Proteomes" id="UP000317171">
    <property type="component" value="Chromosome"/>
</dbReference>
<keyword evidence="4" id="KW-0812">Transmembrane</keyword>
<dbReference type="PROSITE" id="PS50293">
    <property type="entry name" value="TPR_REGION"/>
    <property type="match status" value="1"/>
</dbReference>
<feature type="repeat" description="TPR" evidence="3">
    <location>
        <begin position="299"/>
        <end position="332"/>
    </location>
</feature>
<evidence type="ECO:0000313" key="5">
    <source>
        <dbReference type="EMBL" id="QDT44130.1"/>
    </source>
</evidence>
<evidence type="ECO:0000256" key="2">
    <source>
        <dbReference type="ARBA" id="ARBA00022803"/>
    </source>
</evidence>
<feature type="repeat" description="TPR" evidence="3">
    <location>
        <begin position="157"/>
        <end position="190"/>
    </location>
</feature>
<feature type="repeat" description="TPR" evidence="3">
    <location>
        <begin position="376"/>
        <end position="409"/>
    </location>
</feature>
<gene>
    <name evidence="5" type="ORF">Pan241w_42360</name>
</gene>
<dbReference type="Gene3D" id="1.25.40.10">
    <property type="entry name" value="Tetratricopeptide repeat domain"/>
    <property type="match status" value="4"/>
</dbReference>
<reference evidence="5 6" key="1">
    <citation type="submission" date="2019-02" db="EMBL/GenBank/DDBJ databases">
        <title>Deep-cultivation of Planctomycetes and their phenomic and genomic characterization uncovers novel biology.</title>
        <authorList>
            <person name="Wiegand S."/>
            <person name="Jogler M."/>
            <person name="Boedeker C."/>
            <person name="Pinto D."/>
            <person name="Vollmers J."/>
            <person name="Rivas-Marin E."/>
            <person name="Kohn T."/>
            <person name="Peeters S.H."/>
            <person name="Heuer A."/>
            <person name="Rast P."/>
            <person name="Oberbeckmann S."/>
            <person name="Bunk B."/>
            <person name="Jeske O."/>
            <person name="Meyerdierks A."/>
            <person name="Storesund J.E."/>
            <person name="Kallscheuer N."/>
            <person name="Luecker S."/>
            <person name="Lage O.M."/>
            <person name="Pohl T."/>
            <person name="Merkel B.J."/>
            <person name="Hornburger P."/>
            <person name="Mueller R.-W."/>
            <person name="Bruemmer F."/>
            <person name="Labrenz M."/>
            <person name="Spormann A.M."/>
            <person name="Op den Camp H."/>
            <person name="Overmann J."/>
            <person name="Amann R."/>
            <person name="Jetten M.S.M."/>
            <person name="Mascher T."/>
            <person name="Medema M.H."/>
            <person name="Devos D.P."/>
            <person name="Kaster A.-K."/>
            <person name="Ovreas L."/>
            <person name="Rohde M."/>
            <person name="Galperin M.Y."/>
            <person name="Jogler C."/>
        </authorList>
    </citation>
    <scope>NUCLEOTIDE SEQUENCE [LARGE SCALE GENOMIC DNA]</scope>
    <source>
        <strain evidence="5 6">Pan241w</strain>
    </source>
</reference>
<dbReference type="GO" id="GO:0046813">
    <property type="term" value="P:receptor-mediated virion attachment to host cell"/>
    <property type="evidence" value="ECO:0007669"/>
    <property type="project" value="TreeGrafter"/>
</dbReference>
<dbReference type="InterPro" id="IPR011990">
    <property type="entry name" value="TPR-like_helical_dom_sf"/>
</dbReference>
<dbReference type="SUPFAM" id="SSF48452">
    <property type="entry name" value="TPR-like"/>
    <property type="match status" value="2"/>
</dbReference>
<dbReference type="InterPro" id="IPR050498">
    <property type="entry name" value="Ycf3"/>
</dbReference>
<feature type="transmembrane region" description="Helical" evidence="4">
    <location>
        <begin position="32"/>
        <end position="54"/>
    </location>
</feature>
<dbReference type="OrthoDB" id="9790037at2"/>
<evidence type="ECO:0000256" key="3">
    <source>
        <dbReference type="PROSITE-ProRule" id="PRU00339"/>
    </source>
</evidence>
<sequence>MKYSRGPRDQEPQHCYNGHLFQPMDEDLVMKFLFIIFGAGYTFWFLFLLIGEFVSSFKKRPSQRNDSEMTPEDSVTYFSKQIQKNPRDTAAYLARSTAFYHLEQFDLAIADCDTVTQLEPQNHFAYFNRGAVYALHKEFEKAIVELTHCLELKPDLADALFNRAYSYSSIGNIDSALSDFNRLVELGPHNPQHYHTRGHFLLQLQKYPEAAQDYTLAIQYAPQEWEYYFNRGCAYSKQGKLKAARSDFERALELNPFDETIRLNPEDMESYQQRGNLYFCAEQYQNALDDFIQIPEPSTELQVLIGYCYLRSDDVEKAKSIFREALEQNVYGEAINLNSADSTLFLDRAYLLLNLDEFERAIEDLTHAMNLGEQSAELLAARGTAYYELHHFQKAKLDFEAAIQQAPEFHPGYNGLAWMMATCPDPEFRDARQSLGLARKNLELHPEPEWSDLGTLAAALAATGDFEEAIRMGKESLSLAPKHEQAECETRLECYERHEVYIDTTE</sequence>